<name>A0ABS4ETK2_9HYPH</name>
<dbReference type="Proteomes" id="UP000823786">
    <property type="component" value="Unassembled WGS sequence"/>
</dbReference>
<proteinExistence type="predicted"/>
<dbReference type="Gene3D" id="3.40.50.1010">
    <property type="entry name" value="5'-nuclease"/>
    <property type="match status" value="1"/>
</dbReference>
<protein>
    <submittedName>
        <fullName evidence="2">Nucleic-acid-binding protein</fullName>
    </submittedName>
</protein>
<dbReference type="EMBL" id="JAGGJV010000010">
    <property type="protein sequence ID" value="MBP1861281.1"/>
    <property type="molecule type" value="Genomic_DNA"/>
</dbReference>
<dbReference type="InterPro" id="IPR002716">
    <property type="entry name" value="PIN_dom"/>
</dbReference>
<dbReference type="RefSeq" id="WP_209855387.1">
    <property type="nucleotide sequence ID" value="NZ_JAGGJV010000010.1"/>
</dbReference>
<evidence type="ECO:0000313" key="3">
    <source>
        <dbReference type="Proteomes" id="UP000823786"/>
    </source>
</evidence>
<evidence type="ECO:0000313" key="2">
    <source>
        <dbReference type="EMBL" id="MBP1861281.1"/>
    </source>
</evidence>
<dbReference type="SUPFAM" id="SSF88723">
    <property type="entry name" value="PIN domain-like"/>
    <property type="match status" value="1"/>
</dbReference>
<keyword evidence="3" id="KW-1185">Reference proteome</keyword>
<accession>A0ABS4ETK2</accession>
<comment type="caution">
    <text evidence="2">The sequence shown here is derived from an EMBL/GenBank/DDBJ whole genome shotgun (WGS) entry which is preliminary data.</text>
</comment>
<reference evidence="2 3" key="1">
    <citation type="submission" date="2021-03" db="EMBL/GenBank/DDBJ databases">
        <title>Genomic Encyclopedia of Type Strains, Phase IV (KMG-IV): sequencing the most valuable type-strain genomes for metagenomic binning, comparative biology and taxonomic classification.</title>
        <authorList>
            <person name="Goeker M."/>
        </authorList>
    </citation>
    <scope>NUCLEOTIDE SEQUENCE [LARGE SCALE GENOMIC DNA]</scope>
    <source>
        <strain evidence="2 3">DSM 26427</strain>
    </source>
</reference>
<gene>
    <name evidence="2" type="ORF">J2Z75_004810</name>
</gene>
<dbReference type="CDD" id="cd18683">
    <property type="entry name" value="PIN_VapC-like"/>
    <property type="match status" value="1"/>
</dbReference>
<evidence type="ECO:0000259" key="1">
    <source>
        <dbReference type="Pfam" id="PF01850"/>
    </source>
</evidence>
<sequence length="135" mass="15163">MIGLDTNILLRWLMADALTEEEDLGQAELVGDFLSAEADKLFVNHIVLVETIWVLKHRVKLSRATLVSVMKKILDSAIIVADPHIVTAAMDMYSRYPGDFSDHLIGEVNRQNGCRTTMTFDKVASKSPNFSELQR</sequence>
<dbReference type="InterPro" id="IPR029060">
    <property type="entry name" value="PIN-like_dom_sf"/>
</dbReference>
<dbReference type="Pfam" id="PF01850">
    <property type="entry name" value="PIN"/>
    <property type="match status" value="1"/>
</dbReference>
<organism evidence="2 3">
    <name type="scientific">Rhizobium herbae</name>
    <dbReference type="NCBI Taxonomy" id="508661"/>
    <lineage>
        <taxon>Bacteria</taxon>
        <taxon>Pseudomonadati</taxon>
        <taxon>Pseudomonadota</taxon>
        <taxon>Alphaproteobacteria</taxon>
        <taxon>Hyphomicrobiales</taxon>
        <taxon>Rhizobiaceae</taxon>
        <taxon>Rhizobium/Agrobacterium group</taxon>
        <taxon>Rhizobium</taxon>
    </lineage>
</organism>
<feature type="domain" description="PIN" evidence="1">
    <location>
        <begin position="4"/>
        <end position="123"/>
    </location>
</feature>